<keyword evidence="7" id="KW-1185">Reference proteome</keyword>
<dbReference type="GO" id="GO:0141052">
    <property type="term" value="F:histone H3 demethylase activity"/>
    <property type="evidence" value="ECO:0007669"/>
    <property type="project" value="UniProtKB-ARBA"/>
</dbReference>
<evidence type="ECO:0000259" key="5">
    <source>
        <dbReference type="PROSITE" id="PS51184"/>
    </source>
</evidence>
<proteinExistence type="predicted"/>
<dbReference type="GO" id="GO:0046872">
    <property type="term" value="F:metal ion binding"/>
    <property type="evidence" value="ECO:0007669"/>
    <property type="project" value="UniProtKB-KW"/>
</dbReference>
<dbReference type="OrthoDB" id="1678912at2759"/>
<feature type="compositionally biased region" description="Low complexity" evidence="3">
    <location>
        <begin position="74"/>
        <end position="107"/>
    </location>
</feature>
<dbReference type="EMBL" id="SDOX01000021">
    <property type="protein sequence ID" value="TFJ83658.1"/>
    <property type="molecule type" value="Genomic_DNA"/>
</dbReference>
<keyword evidence="1" id="KW-0479">Metal-binding</keyword>
<evidence type="ECO:0000256" key="2">
    <source>
        <dbReference type="ARBA" id="ARBA00023004"/>
    </source>
</evidence>
<dbReference type="InterPro" id="IPR003349">
    <property type="entry name" value="JmjN"/>
</dbReference>
<dbReference type="InterPro" id="IPR004198">
    <property type="entry name" value="Znf_C5HC2"/>
</dbReference>
<evidence type="ECO:0008006" key="8">
    <source>
        <dbReference type="Google" id="ProtNLM"/>
    </source>
</evidence>
<dbReference type="GO" id="GO:0000785">
    <property type="term" value="C:chromatin"/>
    <property type="evidence" value="ECO:0007669"/>
    <property type="project" value="TreeGrafter"/>
</dbReference>
<feature type="domain" description="JmjN" evidence="4">
    <location>
        <begin position="193"/>
        <end position="234"/>
    </location>
</feature>
<dbReference type="AlphaFoldDB" id="A0A4D9D4U2"/>
<reference evidence="6 7" key="1">
    <citation type="submission" date="2019-01" db="EMBL/GenBank/DDBJ databases">
        <title>Nuclear Genome Assembly of the Microalgal Biofuel strain Nannochloropsis salina CCMP1776.</title>
        <authorList>
            <person name="Hovde B."/>
        </authorList>
    </citation>
    <scope>NUCLEOTIDE SEQUENCE [LARGE SCALE GENOMIC DNA]</scope>
    <source>
        <strain evidence="6 7">CCMP1776</strain>
    </source>
</reference>
<feature type="domain" description="JmjC" evidence="5">
    <location>
        <begin position="375"/>
        <end position="541"/>
    </location>
</feature>
<evidence type="ECO:0000256" key="3">
    <source>
        <dbReference type="SAM" id="MobiDB-lite"/>
    </source>
</evidence>
<dbReference type="InterPro" id="IPR048615">
    <property type="entry name" value="KDM5_C-hel"/>
</dbReference>
<feature type="compositionally biased region" description="Polar residues" evidence="3">
    <location>
        <begin position="120"/>
        <end position="137"/>
    </location>
</feature>
<dbReference type="Pfam" id="PF02928">
    <property type="entry name" value="zf-C5HC2"/>
    <property type="match status" value="1"/>
</dbReference>
<dbReference type="PROSITE" id="PS51184">
    <property type="entry name" value="JMJC"/>
    <property type="match status" value="1"/>
</dbReference>
<dbReference type="SUPFAM" id="SSF51197">
    <property type="entry name" value="Clavaminate synthase-like"/>
    <property type="match status" value="1"/>
</dbReference>
<dbReference type="PANTHER" id="PTHR10694">
    <property type="entry name" value="LYSINE-SPECIFIC DEMETHYLASE"/>
    <property type="match status" value="1"/>
</dbReference>
<dbReference type="InterPro" id="IPR003347">
    <property type="entry name" value="JmjC_dom"/>
</dbReference>
<accession>A0A4D9D4U2</accession>
<dbReference type="SMART" id="SM00545">
    <property type="entry name" value="JmjN"/>
    <property type="match status" value="1"/>
</dbReference>
<dbReference type="GO" id="GO:0005634">
    <property type="term" value="C:nucleus"/>
    <property type="evidence" value="ECO:0007669"/>
    <property type="project" value="TreeGrafter"/>
</dbReference>
<evidence type="ECO:0000313" key="7">
    <source>
        <dbReference type="Proteomes" id="UP000355283"/>
    </source>
</evidence>
<feature type="region of interest" description="Disordered" evidence="3">
    <location>
        <begin position="693"/>
        <end position="722"/>
    </location>
</feature>
<feature type="compositionally biased region" description="Basic and acidic residues" evidence="3">
    <location>
        <begin position="15"/>
        <end position="46"/>
    </location>
</feature>
<dbReference type="SMART" id="SM00558">
    <property type="entry name" value="JmjC"/>
    <property type="match status" value="1"/>
</dbReference>
<feature type="region of interest" description="Disordered" evidence="3">
    <location>
        <begin position="1"/>
        <end position="165"/>
    </location>
</feature>
<keyword evidence="2" id="KW-0408">Iron</keyword>
<gene>
    <name evidence="6" type="ORF">NSK_004762</name>
</gene>
<dbReference type="Pfam" id="PF02375">
    <property type="entry name" value="JmjN"/>
    <property type="match status" value="1"/>
</dbReference>
<dbReference type="Proteomes" id="UP000355283">
    <property type="component" value="Unassembled WGS sequence"/>
</dbReference>
<sequence length="722" mass="81471">MSSVKVEAPETSYDGYREIYHPPQDIDCHRHKNTSLDKMDDKESSAKRMNGLGSEVMKYGIQVVKGKDEGSRGVPTSAASATPVPSASATAATQLSDATSTNSTDSNIVSRSKQEPAGTTPAQARGNNKRNLPSVSSDEGVARENGGKRSRRPPPRFGETAGLDRREESILRQAIENSKIETHLCDTVEIGEVPIFRPSLAEFADPIQFIESVKQAGDHFGIVKIIPPPGWSPPPQDEMHRSCKTPVKTRLQSLKYFKEGTGVADGKDYTFAEYENMAVQFSEKWKKDRYQGQGKDAPTHEDLERDYWRIIEAAEEVVDVEYGNDLDTLTYGSGFPRAADLMMPRSEGSTEDRFAIETIGKDREGRGRLLGTPEYYERCGWNMNNLPLWPGSVLRYIRAPLKGVNVPWLYLGMQFATFCWHNEDNFMFSINYLHRGAAKQWYSIPGSKADVMEKVMKGFLREVFANNPDLLHHMTNQFHPVLFHRAGVPVFKARQEPGEFIVTFPKSFHAGFNYGFNVAEAVNFSPPLWLPLGREAMERYRRFARESVVSHDRLVLTLAHNLCPEWSIPSLQALLHDLTLIVKEEEFWRSQLTRQGLRVDIVPQSKLLPNNLKEMDDASLDYDEKRVCLSCKHVCFLSAVACECSESKVVCLREVPLLCKCRMDQRYLMAWHSISDLWDMVRRVEEYLKARQGEMGKRDGLKEEEEGGGSTTSDGEESGGTL</sequence>
<protein>
    <recommendedName>
        <fullName evidence="8">JmjC domain-containing protein</fullName>
    </recommendedName>
</protein>
<dbReference type="GO" id="GO:0010468">
    <property type="term" value="P:regulation of gene expression"/>
    <property type="evidence" value="ECO:0007669"/>
    <property type="project" value="TreeGrafter"/>
</dbReference>
<evidence type="ECO:0000313" key="6">
    <source>
        <dbReference type="EMBL" id="TFJ83658.1"/>
    </source>
</evidence>
<name>A0A4D9D4U2_9STRA</name>
<evidence type="ECO:0000256" key="1">
    <source>
        <dbReference type="ARBA" id="ARBA00022723"/>
    </source>
</evidence>
<comment type="caution">
    <text evidence="6">The sequence shown here is derived from an EMBL/GenBank/DDBJ whole genome shotgun (WGS) entry which is preliminary data.</text>
</comment>
<dbReference type="Gene3D" id="2.60.120.650">
    <property type="entry name" value="Cupin"/>
    <property type="match status" value="1"/>
</dbReference>
<dbReference type="PANTHER" id="PTHR10694:SF33">
    <property type="entry name" value="LYSINE-SPECIFIC DEMETHYLASE 5"/>
    <property type="match status" value="1"/>
</dbReference>
<dbReference type="Pfam" id="PF21323">
    <property type="entry name" value="KDM5_C-hel"/>
    <property type="match status" value="1"/>
</dbReference>
<dbReference type="Pfam" id="PF02373">
    <property type="entry name" value="JmjC"/>
    <property type="match status" value="1"/>
</dbReference>
<dbReference type="PROSITE" id="PS51183">
    <property type="entry name" value="JMJN"/>
    <property type="match status" value="1"/>
</dbReference>
<organism evidence="6 7">
    <name type="scientific">Nannochloropsis salina CCMP1776</name>
    <dbReference type="NCBI Taxonomy" id="1027361"/>
    <lineage>
        <taxon>Eukaryota</taxon>
        <taxon>Sar</taxon>
        <taxon>Stramenopiles</taxon>
        <taxon>Ochrophyta</taxon>
        <taxon>Eustigmatophyceae</taxon>
        <taxon>Eustigmatales</taxon>
        <taxon>Monodopsidaceae</taxon>
        <taxon>Microchloropsis</taxon>
        <taxon>Microchloropsis salina</taxon>
    </lineage>
</organism>
<evidence type="ECO:0000259" key="4">
    <source>
        <dbReference type="PROSITE" id="PS51183"/>
    </source>
</evidence>